<dbReference type="Gene3D" id="2.60.40.2810">
    <property type="match status" value="1"/>
</dbReference>
<reference evidence="6 7" key="1">
    <citation type="submission" date="2015-11" db="EMBL/GenBank/DDBJ databases">
        <authorList>
            <person name="Zhang Y."/>
            <person name="Guo Z."/>
        </authorList>
    </citation>
    <scope>NUCLEOTIDE SEQUENCE [LARGE SCALE GENOMIC DNA]</scope>
    <source>
        <strain evidence="6 7">KCTC 12086</strain>
    </source>
</reference>
<evidence type="ECO:0000313" key="7">
    <source>
        <dbReference type="Proteomes" id="UP000061457"/>
    </source>
</evidence>
<dbReference type="SUPFAM" id="SSF49313">
    <property type="entry name" value="Cadherin-like"/>
    <property type="match status" value="1"/>
</dbReference>
<dbReference type="AlphaFoldDB" id="A0A0S2K917"/>
<dbReference type="PROSITE" id="PS51257">
    <property type="entry name" value="PROKAR_LIPOPROTEIN"/>
    <property type="match status" value="1"/>
</dbReference>
<protein>
    <recommendedName>
        <fullName evidence="5">Cadherin domain-containing protein</fullName>
    </recommendedName>
</protein>
<dbReference type="InterPro" id="IPR002126">
    <property type="entry name" value="Cadherin-like_dom"/>
</dbReference>
<evidence type="ECO:0000256" key="4">
    <source>
        <dbReference type="SAM" id="SignalP"/>
    </source>
</evidence>
<dbReference type="Gene3D" id="2.60.40.10">
    <property type="entry name" value="Immunoglobulins"/>
    <property type="match status" value="1"/>
</dbReference>
<feature type="signal peptide" evidence="4">
    <location>
        <begin position="1"/>
        <end position="25"/>
    </location>
</feature>
<dbReference type="PATRIC" id="fig|161398.10.peg.4151"/>
<feature type="compositionally biased region" description="Acidic residues" evidence="3">
    <location>
        <begin position="917"/>
        <end position="928"/>
    </location>
</feature>
<evidence type="ECO:0000256" key="1">
    <source>
        <dbReference type="ARBA" id="ARBA00022692"/>
    </source>
</evidence>
<dbReference type="GO" id="GO:0007156">
    <property type="term" value="P:homophilic cell adhesion via plasma membrane adhesion molecules"/>
    <property type="evidence" value="ECO:0007669"/>
    <property type="project" value="InterPro"/>
</dbReference>
<dbReference type="GO" id="GO:0005509">
    <property type="term" value="F:calcium ion binding"/>
    <property type="evidence" value="ECO:0007669"/>
    <property type="project" value="InterPro"/>
</dbReference>
<dbReference type="KEGG" id="pphe:PP2015_4048"/>
<gene>
    <name evidence="6" type="ORF">PP2015_4048</name>
</gene>
<name>A0A0S2K917_9GAMM</name>
<dbReference type="InterPro" id="IPR013783">
    <property type="entry name" value="Ig-like_fold"/>
</dbReference>
<proteinExistence type="predicted"/>
<feature type="domain" description="Cadherin" evidence="5">
    <location>
        <begin position="34"/>
        <end position="126"/>
    </location>
</feature>
<dbReference type="EMBL" id="CP013188">
    <property type="protein sequence ID" value="ALO44516.1"/>
    <property type="molecule type" value="Genomic_DNA"/>
</dbReference>
<dbReference type="RefSeq" id="WP_058032366.1">
    <property type="nucleotide sequence ID" value="NZ_CP013188.1"/>
</dbReference>
<feature type="chain" id="PRO_5006601297" description="Cadherin domain-containing protein" evidence="4">
    <location>
        <begin position="26"/>
        <end position="937"/>
    </location>
</feature>
<keyword evidence="7" id="KW-1185">Reference proteome</keyword>
<dbReference type="PROSITE" id="PS50268">
    <property type="entry name" value="CADHERIN_2"/>
    <property type="match status" value="1"/>
</dbReference>
<dbReference type="Proteomes" id="UP000061457">
    <property type="component" value="Chromosome II"/>
</dbReference>
<dbReference type="OrthoDB" id="9804305at2"/>
<keyword evidence="1" id="KW-0812">Transmembrane</keyword>
<keyword evidence="2" id="KW-0472">Membrane</keyword>
<keyword evidence="2" id="KW-1133">Transmembrane helix</keyword>
<accession>A0A0S2K917</accession>
<dbReference type="PANTHER" id="PTHR24026">
    <property type="entry name" value="FAT ATYPICAL CADHERIN-RELATED"/>
    <property type="match status" value="1"/>
</dbReference>
<organism evidence="6 7">
    <name type="scientific">Pseudoalteromonas phenolica</name>
    <dbReference type="NCBI Taxonomy" id="161398"/>
    <lineage>
        <taxon>Bacteria</taxon>
        <taxon>Pseudomonadati</taxon>
        <taxon>Pseudomonadota</taxon>
        <taxon>Gammaproteobacteria</taxon>
        <taxon>Alteromonadales</taxon>
        <taxon>Pseudoalteromonadaceae</taxon>
        <taxon>Pseudoalteromonas</taxon>
    </lineage>
</organism>
<feature type="region of interest" description="Disordered" evidence="3">
    <location>
        <begin position="917"/>
        <end position="937"/>
    </location>
</feature>
<dbReference type="CDD" id="cd11304">
    <property type="entry name" value="Cadherin_repeat"/>
    <property type="match status" value="2"/>
</dbReference>
<evidence type="ECO:0000256" key="3">
    <source>
        <dbReference type="SAM" id="MobiDB-lite"/>
    </source>
</evidence>
<sequence length="937" mass="102611">MKLKLLSVAVSAIMLSACGSSSTEADKNTSPIFSQAEFTLSLQEDNSASITVSASDADAQTLTYSIANAPANGLAELDSSTGKIDYTPNDNFFGEDSLEVAVTDGTETAKTVLKINVESVNDAPVIEIDKVLISGAEVKKGLVSATDIEQDLLTYSITHSPENGELEINSQTGEITYTPQSLTVAEDKFELTVTDSNGASVSKEIAIATGLTTNADRAYYYYASGHSHLKRAESMLPEVKSDVNLGLLNANLASGYAAAGLTKEVERFLTESAIVKEEQLADALLSVSNHYNNQGLYTEANALRLKANNLYTKHIADKGLANFSSNDQVFFDELAISYRQAGEFELANQSYNILDILFKTILDSDATTQALRLVFAFKDSVDAEIEYWQSSRNEADRLRAVEMNDRLYGYSKLIAAREVRNDRNGNLGKFYHSVRQVALSYVVDNYIKLGELDAAKPALLDGLALHGVAGIDENYPILADEHADVTHVEYPFGLVDMATRFVVLYPELSVEDTLAVKYDETSFYRSMLIEEAEEARLMASVRNATNKDDALQKVLNTRDDENLRPLFTDLLAFNASNPGAAAILIEQGEYEAAGKFVIEALNVLKDEKYLAQNLDTTTFVTGATGCNLVLNTFIELNRLTAEQKYNTYAIDALATCRDIANTHYSTPQGTDVLIENVAQAHLDLIKHHGLLGQESQAEPVIAKVKASIQAYDEKELSEKVEDMMQLAVSLARGGLHTKANQSLAEAIVLIKQLETNIDAEYQFILTRDFFNNSRYRDLNFVALQSAIKQSAGQNDNFAVELNKANALWADLVTWNIARLDVNGSVQQKATFYTVFSDQLIKLDQFEQALALKDKSGLGEVEIDSIINQVANALSVLNQFVTTNIATVDTDGDGKANFFAPFATEQMITDSGIELDLDSDNDGVNDDQDAYPLDASKK</sequence>
<dbReference type="InterPro" id="IPR015919">
    <property type="entry name" value="Cadherin-like_sf"/>
</dbReference>
<dbReference type="GO" id="GO:0005886">
    <property type="term" value="C:plasma membrane"/>
    <property type="evidence" value="ECO:0007669"/>
    <property type="project" value="UniProtKB-SubCell"/>
</dbReference>
<evidence type="ECO:0000313" key="6">
    <source>
        <dbReference type="EMBL" id="ALO44516.1"/>
    </source>
</evidence>
<dbReference type="Pfam" id="PF17963">
    <property type="entry name" value="Big_9"/>
    <property type="match status" value="2"/>
</dbReference>
<dbReference type="PANTHER" id="PTHR24026:SF126">
    <property type="entry name" value="PROTOCADHERIN FAT 4"/>
    <property type="match status" value="1"/>
</dbReference>
<dbReference type="STRING" id="161398.PP2015_4048"/>
<keyword evidence="4" id="KW-0732">Signal</keyword>
<evidence type="ECO:0000259" key="5">
    <source>
        <dbReference type="PROSITE" id="PS50268"/>
    </source>
</evidence>
<evidence type="ECO:0000256" key="2">
    <source>
        <dbReference type="ARBA" id="ARBA00022989"/>
    </source>
</evidence>